<dbReference type="InterPro" id="IPR036650">
    <property type="entry name" value="CAT_RNA-bd_dom_sf"/>
</dbReference>
<dbReference type="NCBIfam" id="NF046042">
    <property type="entry name" value="LicT"/>
    <property type="match status" value="1"/>
</dbReference>
<reference evidence="3 4" key="1">
    <citation type="submission" date="2015-10" db="EMBL/GenBank/DDBJ databases">
        <title>Erysipelothrix larvae sp. LV19 isolated from the larval gut of the rhinoceros beetle, Trypoxylus dichotomus.</title>
        <authorList>
            <person name="Lim S."/>
            <person name="Kim B.-C."/>
        </authorList>
    </citation>
    <scope>NUCLEOTIDE SEQUENCE [LARGE SCALE GENOMIC DNA]</scope>
    <source>
        <strain evidence="3 4">LV19</strain>
    </source>
</reference>
<dbReference type="STRING" id="1514105.AOC36_03725"/>
<evidence type="ECO:0000259" key="2">
    <source>
        <dbReference type="PROSITE" id="PS51372"/>
    </source>
</evidence>
<evidence type="ECO:0000256" key="1">
    <source>
        <dbReference type="ARBA" id="ARBA00022737"/>
    </source>
</evidence>
<keyword evidence="4" id="KW-1185">Reference proteome</keyword>
<dbReference type="Proteomes" id="UP000063781">
    <property type="component" value="Chromosome"/>
</dbReference>
<dbReference type="InterPro" id="IPR011608">
    <property type="entry name" value="PRD"/>
</dbReference>
<dbReference type="GO" id="GO:0006355">
    <property type="term" value="P:regulation of DNA-templated transcription"/>
    <property type="evidence" value="ECO:0007669"/>
    <property type="project" value="InterPro"/>
</dbReference>
<dbReference type="AlphaFoldDB" id="A0A0X8GZ64"/>
<protein>
    <recommendedName>
        <fullName evidence="2">PRD domain-containing protein</fullName>
    </recommendedName>
</protein>
<dbReference type="Pfam" id="PF03123">
    <property type="entry name" value="CAT_RBD"/>
    <property type="match status" value="1"/>
</dbReference>
<dbReference type="Gene3D" id="1.10.1790.10">
    <property type="entry name" value="PRD domain"/>
    <property type="match status" value="2"/>
</dbReference>
<evidence type="ECO:0000313" key="4">
    <source>
        <dbReference type="Proteomes" id="UP000063781"/>
    </source>
</evidence>
<dbReference type="RefSeq" id="WP_067631568.1">
    <property type="nucleotide sequence ID" value="NZ_CP013213.1"/>
</dbReference>
<dbReference type="InterPro" id="IPR050661">
    <property type="entry name" value="BglG_antiterminators"/>
</dbReference>
<feature type="domain" description="PRD" evidence="2">
    <location>
        <begin position="66"/>
        <end position="171"/>
    </location>
</feature>
<dbReference type="SMART" id="SM01061">
    <property type="entry name" value="CAT_RBD"/>
    <property type="match status" value="1"/>
</dbReference>
<dbReference type="EMBL" id="CP013213">
    <property type="protein sequence ID" value="AMC93112.1"/>
    <property type="molecule type" value="Genomic_DNA"/>
</dbReference>
<dbReference type="Gene3D" id="2.30.24.10">
    <property type="entry name" value="CAT RNA-binding domain"/>
    <property type="match status" value="1"/>
</dbReference>
<dbReference type="Pfam" id="PF00874">
    <property type="entry name" value="PRD"/>
    <property type="match status" value="2"/>
</dbReference>
<sequence>MYTVKKVFNNNIALVEDDFHDEFILLGNGLAFQKKGGDVIDASKIDKKFSLDAEAFTQKFSQLFSEIPIVYIELAMHVIENAEKALNVEFNEMIYIGLSDHLRYAIERAKERLDMPNVMLWEIRRFYPKEYAAALKAIEQIYYYENVWLSDNEAGYIALHFVNAQIDSPKMSLTIELTTIIMDIMKIVQLQFKIEIDQSSLSYTRFATHISYFVRRLMQGELSESDDSFIFEQMVQKYPDTFRCALQIETYLNVKAGVRLTKEEIVYFMIHINRVVEQSIEKKEKIYEL</sequence>
<dbReference type="InterPro" id="IPR004341">
    <property type="entry name" value="CAT_RNA-bd_dom"/>
</dbReference>
<dbReference type="SUPFAM" id="SSF50151">
    <property type="entry name" value="SacY-like RNA-binding domain"/>
    <property type="match status" value="1"/>
</dbReference>
<gene>
    <name evidence="3" type="ORF">AOC36_03725</name>
</gene>
<keyword evidence="1" id="KW-0677">Repeat</keyword>
<dbReference type="PANTHER" id="PTHR30185">
    <property type="entry name" value="CRYPTIC BETA-GLUCOSIDE BGL OPERON ANTITERMINATOR"/>
    <property type="match status" value="1"/>
</dbReference>
<dbReference type="SUPFAM" id="SSF63520">
    <property type="entry name" value="PTS-regulatory domain, PRD"/>
    <property type="match status" value="2"/>
</dbReference>
<dbReference type="PANTHER" id="PTHR30185:SF15">
    <property type="entry name" value="CRYPTIC BETA-GLUCOSIDE BGL OPERON ANTITERMINATOR"/>
    <property type="match status" value="1"/>
</dbReference>
<feature type="domain" description="PRD" evidence="2">
    <location>
        <begin position="172"/>
        <end position="282"/>
    </location>
</feature>
<name>A0A0X8GZ64_9FIRM</name>
<organism evidence="3 4">
    <name type="scientific">Erysipelothrix larvae</name>
    <dbReference type="NCBI Taxonomy" id="1514105"/>
    <lineage>
        <taxon>Bacteria</taxon>
        <taxon>Bacillati</taxon>
        <taxon>Bacillota</taxon>
        <taxon>Erysipelotrichia</taxon>
        <taxon>Erysipelotrichales</taxon>
        <taxon>Erysipelotrichaceae</taxon>
        <taxon>Erysipelothrix</taxon>
    </lineage>
</organism>
<dbReference type="KEGG" id="erl:AOC36_03725"/>
<evidence type="ECO:0000313" key="3">
    <source>
        <dbReference type="EMBL" id="AMC93112.1"/>
    </source>
</evidence>
<accession>A0A0X8GZ64</accession>
<dbReference type="InterPro" id="IPR036634">
    <property type="entry name" value="PRD_sf"/>
</dbReference>
<proteinExistence type="predicted"/>
<dbReference type="GO" id="GO:0003723">
    <property type="term" value="F:RNA binding"/>
    <property type="evidence" value="ECO:0007669"/>
    <property type="project" value="InterPro"/>
</dbReference>
<dbReference type="PROSITE" id="PS51372">
    <property type="entry name" value="PRD_2"/>
    <property type="match status" value="2"/>
</dbReference>
<dbReference type="OrthoDB" id="9813552at2"/>